<evidence type="ECO:0000256" key="4">
    <source>
        <dbReference type="ARBA" id="ARBA00022821"/>
    </source>
</evidence>
<name>A0A7J7LWN4_9MAGN</name>
<sequence>MEQAGGDDASAMAPVAKWRDDFSRKIQYYLDSSTPHTVDPELEALDGASLPTKELMVLSFIFLLLTFGQVYIGRICIPIKAADSMLPCPLRHAEVEDTEEHRRRLLWNDRRFLAAAGAAVKKCKTVECCPLCDQDSHSVESCPGFIATDFSLL</sequence>
<evidence type="ECO:0000256" key="5">
    <source>
        <dbReference type="ARBA" id="ARBA00022989"/>
    </source>
</evidence>
<organism evidence="9 10">
    <name type="scientific">Kingdonia uniflora</name>
    <dbReference type="NCBI Taxonomy" id="39325"/>
    <lineage>
        <taxon>Eukaryota</taxon>
        <taxon>Viridiplantae</taxon>
        <taxon>Streptophyta</taxon>
        <taxon>Embryophyta</taxon>
        <taxon>Tracheophyta</taxon>
        <taxon>Spermatophyta</taxon>
        <taxon>Magnoliopsida</taxon>
        <taxon>Ranunculales</taxon>
        <taxon>Circaeasteraceae</taxon>
        <taxon>Kingdonia</taxon>
    </lineage>
</organism>
<proteinExistence type="inferred from homology"/>
<feature type="transmembrane region" description="Helical" evidence="8">
    <location>
        <begin position="55"/>
        <end position="77"/>
    </location>
</feature>
<dbReference type="GO" id="GO:0016020">
    <property type="term" value="C:membrane"/>
    <property type="evidence" value="ECO:0007669"/>
    <property type="project" value="UniProtKB-SubCell"/>
</dbReference>
<dbReference type="OrthoDB" id="448250at2759"/>
<dbReference type="EMBL" id="JACGCM010001948">
    <property type="protein sequence ID" value="KAF6146999.1"/>
    <property type="molecule type" value="Genomic_DNA"/>
</dbReference>
<keyword evidence="10" id="KW-1185">Reference proteome</keyword>
<evidence type="ECO:0000256" key="3">
    <source>
        <dbReference type="ARBA" id="ARBA00022692"/>
    </source>
</evidence>
<reference evidence="9 10" key="1">
    <citation type="journal article" date="2020" name="IScience">
        <title>Genome Sequencing of the Endangered Kingdonia uniflora (Circaeasteraceae, Ranunculales) Reveals Potential Mechanisms of Evolutionary Specialization.</title>
        <authorList>
            <person name="Sun Y."/>
            <person name="Deng T."/>
            <person name="Zhang A."/>
            <person name="Moore M.J."/>
            <person name="Landis J.B."/>
            <person name="Lin N."/>
            <person name="Zhang H."/>
            <person name="Zhang X."/>
            <person name="Huang J."/>
            <person name="Zhang X."/>
            <person name="Sun H."/>
            <person name="Wang H."/>
        </authorList>
    </citation>
    <scope>NUCLEOTIDE SEQUENCE [LARGE SCALE GENOMIC DNA]</scope>
    <source>
        <strain evidence="9">TB1705</strain>
        <tissue evidence="9">Leaf</tissue>
    </source>
</reference>
<keyword evidence="3 8" id="KW-0812">Transmembrane</keyword>
<dbReference type="PANTHER" id="PTHR31942:SF49">
    <property type="entry name" value="MLO-LIKE PROTEIN 8"/>
    <property type="match status" value="1"/>
</dbReference>
<keyword evidence="6 8" id="KW-0472">Membrane</keyword>
<comment type="similarity">
    <text evidence="2">Belongs to the MLO family.</text>
</comment>
<protein>
    <submittedName>
        <fullName evidence="9">Uncharacterized protein</fullName>
    </submittedName>
</protein>
<keyword evidence="7" id="KW-0568">Pathogenesis-related protein</keyword>
<evidence type="ECO:0000313" key="10">
    <source>
        <dbReference type="Proteomes" id="UP000541444"/>
    </source>
</evidence>
<keyword evidence="5 8" id="KW-1133">Transmembrane helix</keyword>
<evidence type="ECO:0000313" key="9">
    <source>
        <dbReference type="EMBL" id="KAF6146999.1"/>
    </source>
</evidence>
<dbReference type="Pfam" id="PF03094">
    <property type="entry name" value="Mlo"/>
    <property type="match status" value="1"/>
</dbReference>
<evidence type="ECO:0000256" key="1">
    <source>
        <dbReference type="ARBA" id="ARBA00004141"/>
    </source>
</evidence>
<evidence type="ECO:0000256" key="2">
    <source>
        <dbReference type="ARBA" id="ARBA00006574"/>
    </source>
</evidence>
<evidence type="ECO:0000256" key="6">
    <source>
        <dbReference type="ARBA" id="ARBA00023136"/>
    </source>
</evidence>
<comment type="subcellular location">
    <subcellularLocation>
        <location evidence="1">Membrane</location>
        <topology evidence="1">Multi-pass membrane protein</topology>
    </subcellularLocation>
</comment>
<dbReference type="PANTHER" id="PTHR31942">
    <property type="entry name" value="MLO-LIKE PROTEIN 1"/>
    <property type="match status" value="1"/>
</dbReference>
<dbReference type="AlphaFoldDB" id="A0A7J7LWN4"/>
<keyword evidence="4" id="KW-0611">Plant defense</keyword>
<evidence type="ECO:0000256" key="8">
    <source>
        <dbReference type="SAM" id="Phobius"/>
    </source>
</evidence>
<dbReference type="Proteomes" id="UP000541444">
    <property type="component" value="Unassembled WGS sequence"/>
</dbReference>
<dbReference type="InterPro" id="IPR004326">
    <property type="entry name" value="Mlo"/>
</dbReference>
<dbReference type="GO" id="GO:0006952">
    <property type="term" value="P:defense response"/>
    <property type="evidence" value="ECO:0007669"/>
    <property type="project" value="UniProtKB-KW"/>
</dbReference>
<accession>A0A7J7LWN4</accession>
<evidence type="ECO:0000256" key="7">
    <source>
        <dbReference type="ARBA" id="ARBA00023265"/>
    </source>
</evidence>
<gene>
    <name evidence="9" type="ORF">GIB67_036718</name>
</gene>
<comment type="caution">
    <text evidence="9">The sequence shown here is derived from an EMBL/GenBank/DDBJ whole genome shotgun (WGS) entry which is preliminary data.</text>
</comment>